<dbReference type="GO" id="GO:0006508">
    <property type="term" value="P:proteolysis"/>
    <property type="evidence" value="ECO:0007669"/>
    <property type="project" value="InterPro"/>
</dbReference>
<sequence>MLNEFRIGTLLGVAATLVLASSVSADRVKLKDGRVIEGTVIPQGSGYWVRSSDGQTYKLTKEEVVSIDKGAAAPAAGTPAAGTTPASPGAAPKIAVNFNVTKSRCTVVDSALAAVTLWQQFLDNAPENSPDLPAAREEHAKWKALADSSAEKIKGKWIGGDERKAILAKATALQKEADELIEQQQTLQAVKKLEEAAAVYPNSFESNFQLAYIYMIQHDEKKAAEWFAKASAIRPDAPEVLANQGLLHCVKRRYDVGIPLMTKALQKGDRREIVHNLITAISSAPEVLRRRADIKEAEGAARLLAGKYNLSGPGDSYLIVPLMKENRGGRGGAEHEAMWSGTGFIVAADGLILTNRHVVEGAKTLMVILKGAGPGGSDLQRSGEVVVIDDQQDLALVRIKVDAKQTLTVMQLAPTDAPGDGAECTVIGFPMIDRLGAAVKITRGIVSSAAKQANGPDIMVDAKVNPGNSGGPILDRYGNVMAIVSMKTVASRLEDSYGLGISAGMVRRFLAKNSVTLKPGTTDGKTLSAEEIAAKAKPSTVCILGTK</sequence>
<evidence type="ECO:0000313" key="3">
    <source>
        <dbReference type="Proteomes" id="UP000593765"/>
    </source>
</evidence>
<evidence type="ECO:0000256" key="1">
    <source>
        <dbReference type="SAM" id="Coils"/>
    </source>
</evidence>
<dbReference type="SUPFAM" id="SSF50494">
    <property type="entry name" value="Trypsin-like serine proteases"/>
    <property type="match status" value="1"/>
</dbReference>
<dbReference type="Proteomes" id="UP000593765">
    <property type="component" value="Chromosome"/>
</dbReference>
<organism evidence="2 3">
    <name type="scientific">Humisphaera borealis</name>
    <dbReference type="NCBI Taxonomy" id="2807512"/>
    <lineage>
        <taxon>Bacteria</taxon>
        <taxon>Pseudomonadati</taxon>
        <taxon>Planctomycetota</taxon>
        <taxon>Phycisphaerae</taxon>
        <taxon>Tepidisphaerales</taxon>
        <taxon>Tepidisphaeraceae</taxon>
        <taxon>Humisphaera</taxon>
    </lineage>
</organism>
<dbReference type="InterPro" id="IPR011990">
    <property type="entry name" value="TPR-like_helical_dom_sf"/>
</dbReference>
<protein>
    <submittedName>
        <fullName evidence="2">Trypsin-like peptidase domain-containing protein</fullName>
    </submittedName>
</protein>
<dbReference type="GO" id="GO:0004252">
    <property type="term" value="F:serine-type endopeptidase activity"/>
    <property type="evidence" value="ECO:0007669"/>
    <property type="project" value="InterPro"/>
</dbReference>
<name>A0A7M2X399_9BACT</name>
<dbReference type="InterPro" id="IPR009003">
    <property type="entry name" value="Peptidase_S1_PA"/>
</dbReference>
<dbReference type="KEGG" id="hbs:IPV69_12680"/>
<dbReference type="PANTHER" id="PTHR22939:SF129">
    <property type="entry name" value="SERINE PROTEASE HTRA2, MITOCHONDRIAL"/>
    <property type="match status" value="1"/>
</dbReference>
<dbReference type="PRINTS" id="PR00834">
    <property type="entry name" value="PROTEASES2C"/>
</dbReference>
<dbReference type="Gene3D" id="1.25.40.10">
    <property type="entry name" value="Tetratricopeptide repeat domain"/>
    <property type="match status" value="1"/>
</dbReference>
<dbReference type="RefSeq" id="WP_206295484.1">
    <property type="nucleotide sequence ID" value="NZ_CP063458.1"/>
</dbReference>
<accession>A0A7M2X399</accession>
<dbReference type="SUPFAM" id="SSF48452">
    <property type="entry name" value="TPR-like"/>
    <property type="match status" value="1"/>
</dbReference>
<evidence type="ECO:0000313" key="2">
    <source>
        <dbReference type="EMBL" id="QOV92154.1"/>
    </source>
</evidence>
<dbReference type="AlphaFoldDB" id="A0A7M2X399"/>
<feature type="coiled-coil region" evidence="1">
    <location>
        <begin position="163"/>
        <end position="193"/>
    </location>
</feature>
<dbReference type="Gene3D" id="2.40.10.10">
    <property type="entry name" value="Trypsin-like serine proteases"/>
    <property type="match status" value="2"/>
</dbReference>
<proteinExistence type="predicted"/>
<dbReference type="InterPro" id="IPR043504">
    <property type="entry name" value="Peptidase_S1_PA_chymotrypsin"/>
</dbReference>
<dbReference type="EMBL" id="CP063458">
    <property type="protein sequence ID" value="QOV92154.1"/>
    <property type="molecule type" value="Genomic_DNA"/>
</dbReference>
<keyword evidence="1" id="KW-0175">Coiled coil</keyword>
<reference evidence="2 3" key="1">
    <citation type="submission" date="2020-10" db="EMBL/GenBank/DDBJ databases">
        <title>Wide distribution of Phycisphaera-like planctomycetes from WD2101 soil group in peatlands and genome analysis of the first cultivated representative.</title>
        <authorList>
            <person name="Dedysh S.N."/>
            <person name="Beletsky A.V."/>
            <person name="Ivanova A."/>
            <person name="Kulichevskaya I.S."/>
            <person name="Suzina N.E."/>
            <person name="Philippov D.A."/>
            <person name="Rakitin A.L."/>
            <person name="Mardanov A.V."/>
            <person name="Ravin N.V."/>
        </authorList>
    </citation>
    <scope>NUCLEOTIDE SEQUENCE [LARGE SCALE GENOMIC DNA]</scope>
    <source>
        <strain evidence="2 3">M1803</strain>
    </source>
</reference>
<dbReference type="PANTHER" id="PTHR22939">
    <property type="entry name" value="SERINE PROTEASE FAMILY S1C HTRA-RELATED"/>
    <property type="match status" value="1"/>
</dbReference>
<dbReference type="InterPro" id="IPR001940">
    <property type="entry name" value="Peptidase_S1C"/>
</dbReference>
<dbReference type="Pfam" id="PF13365">
    <property type="entry name" value="Trypsin_2"/>
    <property type="match status" value="1"/>
</dbReference>
<gene>
    <name evidence="2" type="ORF">IPV69_12680</name>
</gene>
<keyword evidence="3" id="KW-1185">Reference proteome</keyword>